<comment type="caution">
    <text evidence="2">The sequence shown here is derived from an EMBL/GenBank/DDBJ whole genome shotgun (WGS) entry which is preliminary data.</text>
</comment>
<dbReference type="Gene3D" id="3.90.1200.10">
    <property type="match status" value="1"/>
</dbReference>
<dbReference type="Proteomes" id="UP000191691">
    <property type="component" value="Unassembled WGS sequence"/>
</dbReference>
<protein>
    <recommendedName>
        <fullName evidence="1">Aminoglycoside phosphotransferase domain-containing protein</fullName>
    </recommendedName>
</protein>
<reference evidence="3" key="1">
    <citation type="journal article" date="2017" name="Nat. Microbiol.">
        <title>Global analysis of biosynthetic gene clusters reveals vast potential of secondary metabolite production in Penicillium species.</title>
        <authorList>
            <person name="Nielsen J.C."/>
            <person name="Grijseels S."/>
            <person name="Prigent S."/>
            <person name="Ji B."/>
            <person name="Dainat J."/>
            <person name="Nielsen K.F."/>
            <person name="Frisvad J.C."/>
            <person name="Workman M."/>
            <person name="Nielsen J."/>
        </authorList>
    </citation>
    <scope>NUCLEOTIDE SEQUENCE [LARGE SCALE GENOMIC DNA]</scope>
    <source>
        <strain evidence="3">IBT 13039</strain>
    </source>
</reference>
<evidence type="ECO:0000313" key="3">
    <source>
        <dbReference type="Proteomes" id="UP000191691"/>
    </source>
</evidence>
<dbReference type="InterPro" id="IPR002575">
    <property type="entry name" value="Aminoglycoside_PTrfase"/>
</dbReference>
<gene>
    <name evidence="2" type="ORF">PENNAL_c0039G04644</name>
</gene>
<feature type="domain" description="Aminoglycoside phosphotransferase" evidence="1">
    <location>
        <begin position="232"/>
        <end position="296"/>
    </location>
</feature>
<sequence length="302" mass="35042">MPNPEDKTGKIRWSTVRRMVWSGSQSWSLNHLGIIAAILDVAKPPAYFHLEPSFPHDIPDPTPSTVLNDWLANLEKRYRVWAEQSPQRTAARQYKYHTSRNSNTLPWRRQYPYPAKGKAFEPDPKNPPIISTPPQQNFTPRSYNEVDVFILSSTYFTAVRNMDSKLPPRSTRAQHNEGKIIDPLDDMSAKQRIARVLDHFATLRHNVPGSLYEGPCRGILFPDTEDWAFDSLDAMEKWFNSRLFVHNPTLTLQDCEFVFCHLDIAPRNILWQEDGTLCLVDWASAGFYPRLFEFCVQWISKY</sequence>
<dbReference type="Pfam" id="PF01636">
    <property type="entry name" value="APH"/>
    <property type="match status" value="1"/>
</dbReference>
<dbReference type="SUPFAM" id="SSF56112">
    <property type="entry name" value="Protein kinase-like (PK-like)"/>
    <property type="match status" value="1"/>
</dbReference>
<organism evidence="2 3">
    <name type="scientific">Penicillium nalgiovense</name>
    <dbReference type="NCBI Taxonomy" id="60175"/>
    <lineage>
        <taxon>Eukaryota</taxon>
        <taxon>Fungi</taxon>
        <taxon>Dikarya</taxon>
        <taxon>Ascomycota</taxon>
        <taxon>Pezizomycotina</taxon>
        <taxon>Eurotiomycetes</taxon>
        <taxon>Eurotiomycetidae</taxon>
        <taxon>Eurotiales</taxon>
        <taxon>Aspergillaceae</taxon>
        <taxon>Penicillium</taxon>
    </lineage>
</organism>
<dbReference type="AlphaFoldDB" id="A0A1V6Y2W0"/>
<keyword evidence="3" id="KW-1185">Reference proteome</keyword>
<name>A0A1V6Y2W0_PENNA</name>
<accession>A0A1V6Y2W0</accession>
<evidence type="ECO:0000259" key="1">
    <source>
        <dbReference type="Pfam" id="PF01636"/>
    </source>
</evidence>
<proteinExistence type="predicted"/>
<dbReference type="InterPro" id="IPR011009">
    <property type="entry name" value="Kinase-like_dom_sf"/>
</dbReference>
<evidence type="ECO:0000313" key="2">
    <source>
        <dbReference type="EMBL" id="OQE81747.1"/>
    </source>
</evidence>
<dbReference type="EMBL" id="MOOB01000039">
    <property type="protein sequence ID" value="OQE81747.1"/>
    <property type="molecule type" value="Genomic_DNA"/>
</dbReference>